<dbReference type="EMBL" id="CM010715">
    <property type="protein sequence ID" value="RZC43456.1"/>
    <property type="molecule type" value="Genomic_DNA"/>
</dbReference>
<reference evidence="2 3" key="1">
    <citation type="journal article" date="2018" name="Science">
        <title>The opium poppy genome and morphinan production.</title>
        <authorList>
            <person name="Guo L."/>
            <person name="Winzer T."/>
            <person name="Yang X."/>
            <person name="Li Y."/>
            <person name="Ning Z."/>
            <person name="He Z."/>
            <person name="Teodor R."/>
            <person name="Lu Y."/>
            <person name="Bowser T.A."/>
            <person name="Graham I.A."/>
            <person name="Ye K."/>
        </authorList>
    </citation>
    <scope>NUCLEOTIDE SEQUENCE [LARGE SCALE GENOMIC DNA]</scope>
    <source>
        <strain evidence="3">cv. HN1</strain>
        <tissue evidence="2">Leaves</tissue>
    </source>
</reference>
<evidence type="ECO:0000313" key="3">
    <source>
        <dbReference type="Proteomes" id="UP000316621"/>
    </source>
</evidence>
<gene>
    <name evidence="2" type="ORF">C5167_036405</name>
</gene>
<feature type="chain" id="PRO_5021201618" evidence="1">
    <location>
        <begin position="23"/>
        <end position="108"/>
    </location>
</feature>
<proteinExistence type="predicted"/>
<organism evidence="2 3">
    <name type="scientific">Papaver somniferum</name>
    <name type="common">Opium poppy</name>
    <dbReference type="NCBI Taxonomy" id="3469"/>
    <lineage>
        <taxon>Eukaryota</taxon>
        <taxon>Viridiplantae</taxon>
        <taxon>Streptophyta</taxon>
        <taxon>Embryophyta</taxon>
        <taxon>Tracheophyta</taxon>
        <taxon>Spermatophyta</taxon>
        <taxon>Magnoliopsida</taxon>
        <taxon>Ranunculales</taxon>
        <taxon>Papaveraceae</taxon>
        <taxon>Papaveroideae</taxon>
        <taxon>Papaver</taxon>
    </lineage>
</organism>
<dbReference type="Gramene" id="RZC43456">
    <property type="protein sequence ID" value="RZC43456"/>
    <property type="gene ID" value="C5167_036405"/>
</dbReference>
<dbReference type="AlphaFoldDB" id="A0A4Y7I5U6"/>
<keyword evidence="1" id="KW-0732">Signal</keyword>
<evidence type="ECO:0000256" key="1">
    <source>
        <dbReference type="SAM" id="SignalP"/>
    </source>
</evidence>
<sequence length="108" mass="12153">MPRCLLTNLVLIGFLIVSTTFCKSDTSLEKQKELKLKYGGFCPEHFKLINVPYCNSLECDVACKEEFAEVTHSLCIEETYGYDDLCGCCDPYPEFITLPKFVVSSSTS</sequence>
<evidence type="ECO:0000313" key="2">
    <source>
        <dbReference type="EMBL" id="RZC43456.1"/>
    </source>
</evidence>
<accession>A0A4Y7I5U6</accession>
<name>A0A4Y7I5U6_PAPSO</name>
<protein>
    <submittedName>
        <fullName evidence="2">Uncharacterized protein</fullName>
    </submittedName>
</protein>
<dbReference type="OrthoDB" id="1871460at2759"/>
<dbReference type="Proteomes" id="UP000316621">
    <property type="component" value="Chromosome 1"/>
</dbReference>
<keyword evidence="3" id="KW-1185">Reference proteome</keyword>
<feature type="signal peptide" evidence="1">
    <location>
        <begin position="1"/>
        <end position="22"/>
    </location>
</feature>